<evidence type="ECO:0000259" key="10">
    <source>
        <dbReference type="Pfam" id="PF22638"/>
    </source>
</evidence>
<evidence type="ECO:0000259" key="9">
    <source>
        <dbReference type="Pfam" id="PF06429"/>
    </source>
</evidence>
<comment type="subcellular location">
    <subcellularLocation>
        <location evidence="1 7">Bacterial flagellum</location>
    </subcellularLocation>
    <subcellularLocation>
        <location evidence="2 7">Secreted</location>
    </subcellularLocation>
</comment>
<dbReference type="GO" id="GO:0005198">
    <property type="term" value="F:structural molecule activity"/>
    <property type="evidence" value="ECO:0007669"/>
    <property type="project" value="UniProtKB-UniRule"/>
</dbReference>
<keyword evidence="11" id="KW-0966">Cell projection</keyword>
<sequence length="523" mass="57141">MRSTFTGLEIARRALTAQQTAITTTEHNVANANTEGYTRQRTELIASRPLPYPGLTQGALPGQIGMGVDVQQIRRLRDAFLDRQYREESAQSSYYDELSKVYDRLQAVLKEDSDLNGAGVLRAVDAFWGALDDLSLAAERGEVREQVIGAAESVTDAFRHIFESLKRISDDLDFEVRQQVAEINSITTRIADLNAQITQLKPHGLTTNDWEDTRDKLLDDLSKLIDISVVDLGNGSIRVTTANGGVLVDGVNQTALELTTDDQGRSIPMLGGAVLRGQGGALGASLEARDTVLTETKSRYDALAVAFVQAVNDIHMGGINLKDILKGRTEASEIPFFVSASWVETFAKEHPDLWQDLSDGNLSWLDQDFLVDPADPQKGYIWQPKEMGDVAVNPLIISDRELLAAAGVPPSGVADGKVAKALAAFRYQPLPALATQESFTEAYAGIIGRLGIDAQRVDHLREMKTTLVQQVDRQRDAVHGVSLDEEMTLLLQYQHAYSAAARAVTAIDQMLDKLINGTGLVGR</sequence>
<evidence type="ECO:0000256" key="5">
    <source>
        <dbReference type="ARBA" id="ARBA00022525"/>
    </source>
</evidence>
<evidence type="ECO:0000256" key="4">
    <source>
        <dbReference type="ARBA" id="ARBA00016244"/>
    </source>
</evidence>
<dbReference type="Pfam" id="PF22638">
    <property type="entry name" value="FlgK_D1"/>
    <property type="match status" value="1"/>
</dbReference>
<dbReference type="Pfam" id="PF00460">
    <property type="entry name" value="Flg_bb_rod"/>
    <property type="match status" value="1"/>
</dbReference>
<organism evidence="11 12">
    <name type="scientific">Candidatus Carbonibacillus altaicus</name>
    <dbReference type="NCBI Taxonomy" id="2163959"/>
    <lineage>
        <taxon>Bacteria</taxon>
        <taxon>Bacillati</taxon>
        <taxon>Bacillota</taxon>
        <taxon>Bacilli</taxon>
        <taxon>Bacillales</taxon>
        <taxon>Candidatus Carbonibacillus</taxon>
    </lineage>
</organism>
<dbReference type="Proteomes" id="UP000244338">
    <property type="component" value="Unassembled WGS sequence"/>
</dbReference>
<dbReference type="GO" id="GO:0009424">
    <property type="term" value="C:bacterial-type flagellum hook"/>
    <property type="evidence" value="ECO:0007669"/>
    <property type="project" value="UniProtKB-UniRule"/>
</dbReference>
<evidence type="ECO:0000313" key="11">
    <source>
        <dbReference type="EMBL" id="PTQ57174.1"/>
    </source>
</evidence>
<feature type="domain" description="Flagellar basal body rod protein N-terminal" evidence="8">
    <location>
        <begin position="8"/>
        <end position="38"/>
    </location>
</feature>
<keyword evidence="11" id="KW-0282">Flagellum</keyword>
<evidence type="ECO:0000313" key="12">
    <source>
        <dbReference type="Proteomes" id="UP000244338"/>
    </source>
</evidence>
<comment type="similarity">
    <text evidence="3 7">Belongs to the flagella basal body rod proteins family.</text>
</comment>
<dbReference type="AlphaFoldDB" id="A0A2R6Y3B2"/>
<dbReference type="GO" id="GO:0005576">
    <property type="term" value="C:extracellular region"/>
    <property type="evidence" value="ECO:0007669"/>
    <property type="project" value="UniProtKB-SubCell"/>
</dbReference>
<dbReference type="InterPro" id="IPR053927">
    <property type="entry name" value="FlgK_helical"/>
</dbReference>
<dbReference type="NCBIfam" id="TIGR02492">
    <property type="entry name" value="flgK_ends"/>
    <property type="match status" value="1"/>
</dbReference>
<dbReference type="PANTHER" id="PTHR30033:SF1">
    <property type="entry name" value="FLAGELLAR HOOK-ASSOCIATED PROTEIN 1"/>
    <property type="match status" value="1"/>
</dbReference>
<dbReference type="InterPro" id="IPR010930">
    <property type="entry name" value="Flg_bb/hook_C_dom"/>
</dbReference>
<evidence type="ECO:0000256" key="7">
    <source>
        <dbReference type="RuleBase" id="RU362065"/>
    </source>
</evidence>
<feature type="domain" description="Flagellar basal-body/hook protein C-terminal" evidence="9">
    <location>
        <begin position="480"/>
        <end position="516"/>
    </location>
</feature>
<evidence type="ECO:0000256" key="1">
    <source>
        <dbReference type="ARBA" id="ARBA00004365"/>
    </source>
</evidence>
<keyword evidence="11" id="KW-0969">Cilium</keyword>
<dbReference type="SUPFAM" id="SSF64518">
    <property type="entry name" value="Phase 1 flagellin"/>
    <property type="match status" value="1"/>
</dbReference>
<evidence type="ECO:0000256" key="2">
    <source>
        <dbReference type="ARBA" id="ARBA00004613"/>
    </source>
</evidence>
<comment type="caution">
    <text evidence="11">The sequence shown here is derived from an EMBL/GenBank/DDBJ whole genome shotgun (WGS) entry which is preliminary data.</text>
</comment>
<dbReference type="Pfam" id="PF06429">
    <property type="entry name" value="Flg_bbr_C"/>
    <property type="match status" value="1"/>
</dbReference>
<feature type="domain" description="Flagellar hook-associated protein FlgK helical" evidence="10">
    <location>
        <begin position="116"/>
        <end position="322"/>
    </location>
</feature>
<dbReference type="InterPro" id="IPR002371">
    <property type="entry name" value="FlgK"/>
</dbReference>
<dbReference type="GO" id="GO:0044780">
    <property type="term" value="P:bacterial-type flagellum assembly"/>
    <property type="evidence" value="ECO:0007669"/>
    <property type="project" value="InterPro"/>
</dbReference>
<name>A0A2R6Y3B2_9BACL</name>
<evidence type="ECO:0000256" key="3">
    <source>
        <dbReference type="ARBA" id="ARBA00009677"/>
    </source>
</evidence>
<proteinExistence type="inferred from homology"/>
<reference evidence="12" key="1">
    <citation type="journal article" date="2018" name="Sci. Rep.">
        <title>Lignite coal burning seam in the remote Altai Mountains harbors a hydrogen-driven thermophilic microbial community.</title>
        <authorList>
            <person name="Kadnikov V.V."/>
            <person name="Mardanov A.V."/>
            <person name="Ivasenko D.A."/>
            <person name="Antsiferov D.V."/>
            <person name="Beletsky A.V."/>
            <person name="Karnachuk O.V."/>
            <person name="Ravin N.V."/>
        </authorList>
    </citation>
    <scope>NUCLEOTIDE SEQUENCE [LARGE SCALE GENOMIC DNA]</scope>
</reference>
<evidence type="ECO:0000259" key="8">
    <source>
        <dbReference type="Pfam" id="PF00460"/>
    </source>
</evidence>
<gene>
    <name evidence="7" type="primary">flgK</name>
    <name evidence="11" type="ORF">BSOLF_2044</name>
</gene>
<keyword evidence="6 7" id="KW-0975">Bacterial flagellum</keyword>
<accession>A0A2R6Y3B2</accession>
<protein>
    <recommendedName>
        <fullName evidence="4 7">Flagellar hook-associated protein 1</fullName>
        <shortName evidence="7">HAP1</shortName>
    </recommendedName>
</protein>
<dbReference type="InterPro" id="IPR001444">
    <property type="entry name" value="Flag_bb_rod_N"/>
</dbReference>
<dbReference type="EMBL" id="PEBX01000011">
    <property type="protein sequence ID" value="PTQ57174.1"/>
    <property type="molecule type" value="Genomic_DNA"/>
</dbReference>
<evidence type="ECO:0000256" key="6">
    <source>
        <dbReference type="ARBA" id="ARBA00023143"/>
    </source>
</evidence>
<dbReference type="PRINTS" id="PR01005">
    <property type="entry name" value="FLGHOOKAP1"/>
</dbReference>
<keyword evidence="5 7" id="KW-0964">Secreted</keyword>
<dbReference type="PANTHER" id="PTHR30033">
    <property type="entry name" value="FLAGELLAR HOOK-ASSOCIATED PROTEIN 1"/>
    <property type="match status" value="1"/>
</dbReference>